<comment type="caution">
    <text evidence="5">The sequence shown here is derived from an EMBL/GenBank/DDBJ whole genome shotgun (WGS) entry which is preliminary data.</text>
</comment>
<evidence type="ECO:0000259" key="4">
    <source>
        <dbReference type="Pfam" id="PF20042"/>
    </source>
</evidence>
<evidence type="ECO:0000256" key="1">
    <source>
        <dbReference type="SAM" id="Coils"/>
    </source>
</evidence>
<evidence type="ECO:0000259" key="3">
    <source>
        <dbReference type="Pfam" id="PF03050"/>
    </source>
</evidence>
<dbReference type="Pfam" id="PF20042">
    <property type="entry name" value="DUF6444"/>
    <property type="match status" value="1"/>
</dbReference>
<evidence type="ECO:0000313" key="8">
    <source>
        <dbReference type="Proteomes" id="UP000460412"/>
    </source>
</evidence>
<accession>A0A7X3SI20</accession>
<dbReference type="Pfam" id="PF03050">
    <property type="entry name" value="DDE_Tnp_IS66"/>
    <property type="match status" value="1"/>
</dbReference>
<keyword evidence="1" id="KW-0175">Coiled coil</keyword>
<dbReference type="InterPro" id="IPR004291">
    <property type="entry name" value="Transposase_IS66_central"/>
</dbReference>
<feature type="domain" description="Transposase IS66 central" evidence="3">
    <location>
        <begin position="184"/>
        <end position="453"/>
    </location>
</feature>
<reference evidence="5 8" key="1">
    <citation type="submission" date="2019-12" db="EMBL/GenBank/DDBJ databases">
        <title>Sporaefaciens musculi gen. nov., sp. nov., a novel bacterium isolated from the caecum of an obese mouse.</title>
        <authorList>
            <person name="Rasmussen T.S."/>
            <person name="Streidl T."/>
            <person name="Hitch T.C.A."/>
            <person name="Wortmann E."/>
            <person name="Deptula P."/>
            <person name="Hansen M."/>
            <person name="Nielsen D.S."/>
            <person name="Clavel T."/>
            <person name="Vogensen F.K."/>
        </authorList>
    </citation>
    <scope>NUCLEOTIDE SEQUENCE [LARGE SCALE GENOMIC DNA]</scope>
    <source>
        <strain evidence="5 8">WCA-9-b2</strain>
    </source>
</reference>
<feature type="domain" description="DUF6444" evidence="4">
    <location>
        <begin position="31"/>
        <end position="112"/>
    </location>
</feature>
<dbReference type="AlphaFoldDB" id="A0A7X3SI20"/>
<dbReference type="EMBL" id="WUQX01000001">
    <property type="protein sequence ID" value="MXP74982.1"/>
    <property type="molecule type" value="Genomic_DNA"/>
</dbReference>
<dbReference type="PANTHER" id="PTHR33678">
    <property type="entry name" value="BLL1576 PROTEIN"/>
    <property type="match status" value="1"/>
</dbReference>
<proteinExistence type="predicted"/>
<dbReference type="EMBL" id="WUQX01000001">
    <property type="protein sequence ID" value="MXP77299.1"/>
    <property type="molecule type" value="Genomic_DNA"/>
</dbReference>
<organism evidence="5 8">
    <name type="scientific">Sporofaciens musculi</name>
    <dbReference type="NCBI Taxonomy" id="2681861"/>
    <lineage>
        <taxon>Bacteria</taxon>
        <taxon>Bacillati</taxon>
        <taxon>Bacillota</taxon>
        <taxon>Clostridia</taxon>
        <taxon>Lachnospirales</taxon>
        <taxon>Lachnospiraceae</taxon>
        <taxon>Sporofaciens</taxon>
    </lineage>
</organism>
<keyword evidence="8" id="KW-1185">Reference proteome</keyword>
<feature type="compositionally biased region" description="Basic residues" evidence="2">
    <location>
        <begin position="94"/>
        <end position="109"/>
    </location>
</feature>
<dbReference type="RefSeq" id="WP_159750299.1">
    <property type="nucleotide sequence ID" value="NZ_WUQX01000001.1"/>
</dbReference>
<sequence length="487" mass="55208">MGRKSNYENGMYQQLMEIMGRLDTVEKEHKQEVGELKAEIADLKEENRLLRQENRLLKDDNARLKSIINHDSSNTSLPPSTDQKGGKPANTYNGRKKTKRKAGGQKGHKGTTLTKAEIEVKIASGKCRHEVKMIGNAAGQKYVTKYVVDLAVEPMITEIRIYADKEGVLHIPKEYRSDVTYGANVKALAVSLYSEGVMSNDRIASFLNAAGNGELELSEGSVYGFCKKLASFSQTSISNLENGLLNQKVVATDATVVTVNGKQNYIRNFSIKNSVVYHAMDSKSIEALKGLYFLKHYTGILLHDHETALYHFGTDHAECNVHIMRYLRKNTEETGNAWSGEMSALLCEMNRERKELLGQGFPSFPPAILREYEEKYFSLIRKGEAENKTTRHKYAKKEEKTLLNRMDKYSHNHLLFLHDFSVPFDDNISERDLRKAKNRQKMAGGFRKESGSEMYCSIMTVIETLKKRKMGIIENIKMLFMGTPAIF</sequence>
<dbReference type="InterPro" id="IPR045618">
    <property type="entry name" value="DUF6444"/>
</dbReference>
<evidence type="ECO:0000313" key="6">
    <source>
        <dbReference type="EMBL" id="MXP76584.1"/>
    </source>
</evidence>
<protein>
    <submittedName>
        <fullName evidence="5">Transposase</fullName>
    </submittedName>
</protein>
<dbReference type="EMBL" id="WUQX01000001">
    <property type="protein sequence ID" value="MXP76584.1"/>
    <property type="molecule type" value="Genomic_DNA"/>
</dbReference>
<dbReference type="Proteomes" id="UP000460412">
    <property type="component" value="Unassembled WGS sequence"/>
</dbReference>
<feature type="region of interest" description="Disordered" evidence="2">
    <location>
        <begin position="67"/>
        <end position="111"/>
    </location>
</feature>
<evidence type="ECO:0000313" key="5">
    <source>
        <dbReference type="EMBL" id="MXP74982.1"/>
    </source>
</evidence>
<name>A0A7X3SI20_9FIRM</name>
<evidence type="ECO:0000256" key="2">
    <source>
        <dbReference type="SAM" id="MobiDB-lite"/>
    </source>
</evidence>
<evidence type="ECO:0000313" key="7">
    <source>
        <dbReference type="EMBL" id="MXP77299.1"/>
    </source>
</evidence>
<gene>
    <name evidence="5" type="ORF">GN277_06180</name>
    <name evidence="6" type="ORF">GN277_14665</name>
    <name evidence="7" type="ORF">GN277_18525</name>
</gene>
<feature type="coiled-coil region" evidence="1">
    <location>
        <begin position="26"/>
        <end position="63"/>
    </location>
</feature>
<dbReference type="PANTHER" id="PTHR33678:SF2">
    <property type="match status" value="1"/>
</dbReference>
<dbReference type="InterPro" id="IPR052344">
    <property type="entry name" value="Transposase-related"/>
</dbReference>
<feature type="compositionally biased region" description="Polar residues" evidence="2">
    <location>
        <begin position="69"/>
        <end position="83"/>
    </location>
</feature>